<dbReference type="CDD" id="cd00067">
    <property type="entry name" value="GAL4"/>
    <property type="match status" value="1"/>
</dbReference>
<dbReference type="InterPro" id="IPR001138">
    <property type="entry name" value="Zn2Cys6_DnaBD"/>
</dbReference>
<dbReference type="GO" id="GO:0000981">
    <property type="term" value="F:DNA-binding transcription factor activity, RNA polymerase II-specific"/>
    <property type="evidence" value="ECO:0007669"/>
    <property type="project" value="InterPro"/>
</dbReference>
<keyword evidence="8" id="KW-0175">Coiled coil</keyword>
<evidence type="ECO:0000256" key="7">
    <source>
        <dbReference type="ARBA" id="ARBA00023242"/>
    </source>
</evidence>
<keyword evidence="2" id="KW-0479">Metal-binding</keyword>
<comment type="subcellular location">
    <subcellularLocation>
        <location evidence="1">Nucleus</location>
    </subcellularLocation>
</comment>
<keyword evidence="7" id="KW-0539">Nucleus</keyword>
<sequence>MEMSQPKPILRRGKNACDTCRQLKIKCQPLAAETSSICVKCFQAGVVCIRPGGRSSERAALEAAFNDSRGVFTSTADSVAASHLQSPLGSCRAREAHRNPSSQPSLWSTVRTVNSETIFDILFQQCRLSRLTAESRLHQFRDMALYFPFIVLPSSYSLHCLARERPLLCLGVLACTSNNDSDLQSSLGDLLRKNLIEQVLVSGQKSLDLLSGLLVYLAWYHFFSMPRREHLGQLLSLAVSLCKDMGLTGSRKEAGVRVHRSVSGQVSSNTVTLDSEAQRLFLGTYYLERCYHSTFGTGYSLLCTDHVMECANYLSLMRELPTDLLILCLIQQQHAAEQSHHTFSMFQQTQTKAESRRALAELKRDIRCVENTLQGIKESLPPLLRTSSLIELSHCECLFYSFEGDLVNPFRNATFSSHSLRKDSGPALMALKSVVTEHCFHGAKQYLDTFLTIPASDYYLLSSCQWDGLTYAIVIMYQLSLGLVHGHDWGFYTAYAQAPLEEYLRKLCQQMAVAMALSPQSTVGDWPVREQPSQRKNLFSLLGSIWADVQSSFTHQMQLHRDYSSQLPAPAVSNKPMVGSIIDTINYQLTPFAPGILVDEIDG</sequence>
<feature type="coiled-coil region" evidence="8">
    <location>
        <begin position="352"/>
        <end position="379"/>
    </location>
</feature>
<dbReference type="Proteomes" id="UP000325579">
    <property type="component" value="Unassembled WGS sequence"/>
</dbReference>
<keyword evidence="11" id="KW-1185">Reference proteome</keyword>
<organism evidence="10 11">
    <name type="scientific">Aspergillus pseudonomiae</name>
    <dbReference type="NCBI Taxonomy" id="1506151"/>
    <lineage>
        <taxon>Eukaryota</taxon>
        <taxon>Fungi</taxon>
        <taxon>Dikarya</taxon>
        <taxon>Ascomycota</taxon>
        <taxon>Pezizomycotina</taxon>
        <taxon>Eurotiomycetes</taxon>
        <taxon>Eurotiomycetidae</taxon>
        <taxon>Eurotiales</taxon>
        <taxon>Aspergillaceae</taxon>
        <taxon>Aspergillus</taxon>
        <taxon>Aspergillus subgen. Circumdati</taxon>
    </lineage>
</organism>
<dbReference type="GO" id="GO:0008270">
    <property type="term" value="F:zinc ion binding"/>
    <property type="evidence" value="ECO:0007669"/>
    <property type="project" value="InterPro"/>
</dbReference>
<evidence type="ECO:0000256" key="1">
    <source>
        <dbReference type="ARBA" id="ARBA00004123"/>
    </source>
</evidence>
<dbReference type="Pfam" id="PF04082">
    <property type="entry name" value="Fungal_trans"/>
    <property type="match status" value="1"/>
</dbReference>
<evidence type="ECO:0000256" key="8">
    <source>
        <dbReference type="SAM" id="Coils"/>
    </source>
</evidence>
<dbReference type="PANTHER" id="PTHR31845">
    <property type="entry name" value="FINGER DOMAIN PROTEIN, PUTATIVE-RELATED"/>
    <property type="match status" value="1"/>
</dbReference>
<name>A0A5N7DQW6_9EURO</name>
<evidence type="ECO:0000313" key="10">
    <source>
        <dbReference type="EMBL" id="KAE8408857.1"/>
    </source>
</evidence>
<gene>
    <name evidence="10" type="ORF">BDV37DRAFT_278376</name>
</gene>
<keyword evidence="4" id="KW-0805">Transcription regulation</keyword>
<keyword evidence="5" id="KW-0238">DNA-binding</keyword>
<dbReference type="EMBL" id="ML736741">
    <property type="protein sequence ID" value="KAE8408857.1"/>
    <property type="molecule type" value="Genomic_DNA"/>
</dbReference>
<dbReference type="InterPro" id="IPR036864">
    <property type="entry name" value="Zn2-C6_fun-type_DNA-bd_sf"/>
</dbReference>
<dbReference type="OrthoDB" id="5424793at2759"/>
<dbReference type="GO" id="GO:0005634">
    <property type="term" value="C:nucleus"/>
    <property type="evidence" value="ECO:0007669"/>
    <property type="project" value="UniProtKB-SubCell"/>
</dbReference>
<dbReference type="RefSeq" id="XP_031946176.1">
    <property type="nucleotide sequence ID" value="XM_032086038.1"/>
</dbReference>
<keyword evidence="3" id="KW-0862">Zinc</keyword>
<evidence type="ECO:0000256" key="3">
    <source>
        <dbReference type="ARBA" id="ARBA00022833"/>
    </source>
</evidence>
<reference evidence="10 11" key="1">
    <citation type="submission" date="2019-04" db="EMBL/GenBank/DDBJ databases">
        <authorList>
            <consortium name="DOE Joint Genome Institute"/>
            <person name="Mondo S."/>
            <person name="Kjaerbolling I."/>
            <person name="Vesth T."/>
            <person name="Frisvad J.C."/>
            <person name="Nybo J.L."/>
            <person name="Theobald S."/>
            <person name="Kildgaard S."/>
            <person name="Isbrandt T."/>
            <person name="Kuo A."/>
            <person name="Sato A."/>
            <person name="Lyhne E.K."/>
            <person name="Kogle M.E."/>
            <person name="Wiebenga A."/>
            <person name="Kun R.S."/>
            <person name="Lubbers R.J."/>
            <person name="Makela M.R."/>
            <person name="Barry K."/>
            <person name="Chovatia M."/>
            <person name="Clum A."/>
            <person name="Daum C."/>
            <person name="Haridas S."/>
            <person name="He G."/>
            <person name="LaButti K."/>
            <person name="Lipzen A."/>
            <person name="Riley R."/>
            <person name="Salamov A."/>
            <person name="Simmons B.A."/>
            <person name="Magnuson J.K."/>
            <person name="Henrissat B."/>
            <person name="Mortensen U.H."/>
            <person name="Larsen T.O."/>
            <person name="Devries R.P."/>
            <person name="Grigoriev I.V."/>
            <person name="Machida M."/>
            <person name="Baker S.E."/>
            <person name="Andersen M.R."/>
            <person name="Cantor M.N."/>
            <person name="Hua S.X."/>
        </authorList>
    </citation>
    <scope>NUCLEOTIDE SEQUENCE [LARGE SCALE GENOMIC DNA]</scope>
    <source>
        <strain evidence="10 11">CBS 119388</strain>
    </source>
</reference>
<accession>A0A5N7DQW6</accession>
<dbReference type="CDD" id="cd12148">
    <property type="entry name" value="fungal_TF_MHR"/>
    <property type="match status" value="1"/>
</dbReference>
<dbReference type="AlphaFoldDB" id="A0A5N7DQW6"/>
<dbReference type="PROSITE" id="PS00463">
    <property type="entry name" value="ZN2_CY6_FUNGAL_1"/>
    <property type="match status" value="1"/>
</dbReference>
<evidence type="ECO:0000256" key="5">
    <source>
        <dbReference type="ARBA" id="ARBA00023125"/>
    </source>
</evidence>
<evidence type="ECO:0000313" key="11">
    <source>
        <dbReference type="Proteomes" id="UP000325579"/>
    </source>
</evidence>
<dbReference type="Gene3D" id="4.10.240.10">
    <property type="entry name" value="Zn(2)-C6 fungal-type DNA-binding domain"/>
    <property type="match status" value="1"/>
</dbReference>
<dbReference type="InterPro" id="IPR051089">
    <property type="entry name" value="prtT"/>
</dbReference>
<evidence type="ECO:0000256" key="4">
    <source>
        <dbReference type="ARBA" id="ARBA00023015"/>
    </source>
</evidence>
<evidence type="ECO:0000256" key="6">
    <source>
        <dbReference type="ARBA" id="ARBA00023163"/>
    </source>
</evidence>
<evidence type="ECO:0000256" key="2">
    <source>
        <dbReference type="ARBA" id="ARBA00022723"/>
    </source>
</evidence>
<dbReference type="GO" id="GO:0000976">
    <property type="term" value="F:transcription cis-regulatory region binding"/>
    <property type="evidence" value="ECO:0007669"/>
    <property type="project" value="TreeGrafter"/>
</dbReference>
<dbReference type="GO" id="GO:0006351">
    <property type="term" value="P:DNA-templated transcription"/>
    <property type="evidence" value="ECO:0007669"/>
    <property type="project" value="InterPro"/>
</dbReference>
<dbReference type="InterPro" id="IPR007219">
    <property type="entry name" value="XnlR_reg_dom"/>
</dbReference>
<keyword evidence="6" id="KW-0804">Transcription</keyword>
<proteinExistence type="predicted"/>
<dbReference type="GO" id="GO:0009893">
    <property type="term" value="P:positive regulation of metabolic process"/>
    <property type="evidence" value="ECO:0007669"/>
    <property type="project" value="UniProtKB-ARBA"/>
</dbReference>
<dbReference type="PANTHER" id="PTHR31845:SF10">
    <property type="entry name" value="ZN(II)2CYS6 TRANSCRIPTION FACTOR (EUROFUNG)"/>
    <property type="match status" value="1"/>
</dbReference>
<dbReference type="PROSITE" id="PS50048">
    <property type="entry name" value="ZN2_CY6_FUNGAL_2"/>
    <property type="match status" value="1"/>
</dbReference>
<evidence type="ECO:0000259" key="9">
    <source>
        <dbReference type="PROSITE" id="PS50048"/>
    </source>
</evidence>
<protein>
    <recommendedName>
        <fullName evidence="9">Zn(2)-C6 fungal-type domain-containing protein</fullName>
    </recommendedName>
</protein>
<dbReference type="GeneID" id="43670729"/>
<feature type="domain" description="Zn(2)-C6 fungal-type" evidence="9">
    <location>
        <begin position="16"/>
        <end position="50"/>
    </location>
</feature>
<dbReference type="SUPFAM" id="SSF57701">
    <property type="entry name" value="Zn2/Cys6 DNA-binding domain"/>
    <property type="match status" value="1"/>
</dbReference>